<evidence type="ECO:0000313" key="2">
    <source>
        <dbReference type="EMBL" id="PRQ73164.1"/>
    </source>
</evidence>
<evidence type="ECO:0000313" key="3">
    <source>
        <dbReference type="Proteomes" id="UP000239560"/>
    </source>
</evidence>
<comment type="caution">
    <text evidence="2">The sequence shown here is derived from an EMBL/GenBank/DDBJ whole genome shotgun (WGS) entry which is preliminary data.</text>
</comment>
<organism evidence="2 3">
    <name type="scientific">Rhodotorula toruloides</name>
    <name type="common">Yeast</name>
    <name type="synonym">Rhodosporidium toruloides</name>
    <dbReference type="NCBI Taxonomy" id="5286"/>
    <lineage>
        <taxon>Eukaryota</taxon>
        <taxon>Fungi</taxon>
        <taxon>Dikarya</taxon>
        <taxon>Basidiomycota</taxon>
        <taxon>Pucciniomycotina</taxon>
        <taxon>Microbotryomycetes</taxon>
        <taxon>Sporidiobolales</taxon>
        <taxon>Sporidiobolaceae</taxon>
        <taxon>Rhodotorula</taxon>
    </lineage>
</organism>
<name>A0A2T0A566_RHOTO</name>
<feature type="region of interest" description="Disordered" evidence="1">
    <location>
        <begin position="1"/>
        <end position="25"/>
    </location>
</feature>
<reference evidence="2 3" key="1">
    <citation type="journal article" date="2018" name="Elife">
        <title>Functional genomics of lipid metabolism in the oleaginous yeast Rhodosporidium toruloides.</title>
        <authorList>
            <person name="Coradetti S.T."/>
            <person name="Pinel D."/>
            <person name="Geiselman G."/>
            <person name="Ito M."/>
            <person name="Mondo S."/>
            <person name="Reilly M.C."/>
            <person name="Cheng Y.F."/>
            <person name="Bauer S."/>
            <person name="Grigoriev I."/>
            <person name="Gladden J.M."/>
            <person name="Simmons B.A."/>
            <person name="Brem R."/>
            <person name="Arkin A.P."/>
            <person name="Skerker J.M."/>
        </authorList>
    </citation>
    <scope>NUCLEOTIDE SEQUENCE [LARGE SCALE GENOMIC DNA]</scope>
    <source>
        <strain evidence="2 3">NBRC 0880</strain>
    </source>
</reference>
<evidence type="ECO:0000256" key="1">
    <source>
        <dbReference type="SAM" id="MobiDB-lite"/>
    </source>
</evidence>
<dbReference type="Proteomes" id="UP000239560">
    <property type="component" value="Unassembled WGS sequence"/>
</dbReference>
<proteinExistence type="predicted"/>
<feature type="region of interest" description="Disordered" evidence="1">
    <location>
        <begin position="118"/>
        <end position="177"/>
    </location>
</feature>
<feature type="compositionally biased region" description="Basic residues" evidence="1">
    <location>
        <begin position="118"/>
        <end position="140"/>
    </location>
</feature>
<dbReference type="AlphaFoldDB" id="A0A2T0A566"/>
<accession>A0A2T0A566</accession>
<dbReference type="EMBL" id="LCTV02000008">
    <property type="protein sequence ID" value="PRQ73164.1"/>
    <property type="molecule type" value="Genomic_DNA"/>
</dbReference>
<sequence>MHFLLQPSPPPLPLGSLPPVSPRSPTHEKRFHLALPMFVVPRMGARVTCAALGGYARIWAVRAIVCSPPRRRMPHSLSLLSSLPSFHTLTLASDLTLLVRQRHPHHVLLHRVRPLVRQLPRRPRTPRHPLRRPPTRHRPRPALPLRALNASPHPPSLHHRPRRSYQILHPRCRRTHP</sequence>
<gene>
    <name evidence="2" type="ORF">AAT19DRAFT_15917</name>
</gene>
<protein>
    <submittedName>
        <fullName evidence="2">Uncharacterized protein</fullName>
    </submittedName>
</protein>